<keyword evidence="1" id="KW-0472">Membrane</keyword>
<feature type="transmembrane region" description="Helical" evidence="1">
    <location>
        <begin position="290"/>
        <end position="308"/>
    </location>
</feature>
<keyword evidence="1" id="KW-0812">Transmembrane</keyword>
<gene>
    <name evidence="2" type="ORF">I7730_09125</name>
    <name evidence="3" type="ORF">J0J18_07355</name>
</gene>
<evidence type="ECO:0000313" key="3">
    <source>
        <dbReference type="EMBL" id="MBN8121540.1"/>
    </source>
</evidence>
<dbReference type="EMBL" id="JAFKOQ010000003">
    <property type="protein sequence ID" value="MBN8121540.1"/>
    <property type="molecule type" value="Genomic_DNA"/>
</dbReference>
<feature type="transmembrane region" description="Helical" evidence="1">
    <location>
        <begin position="193"/>
        <end position="215"/>
    </location>
</feature>
<feature type="transmembrane region" description="Helical" evidence="1">
    <location>
        <begin position="49"/>
        <end position="68"/>
    </location>
</feature>
<feature type="transmembrane region" description="Helical" evidence="1">
    <location>
        <begin position="89"/>
        <end position="107"/>
    </location>
</feature>
<proteinExistence type="predicted"/>
<sequence>MRLKLILPVLATMLVPLAAAFFKYPDTHIPPGFLVFPPQFIVEEPSFNLIYFLLMLVAVIWALLVLFWPEKVGFKRNTQPMPSPTRANLPWWFYIGLGGTVLCWWLMWSRSEAMLPWVYYAFTPLWWSFIILLDGIVYRFNGGRSLCATKPGLLLFMAGVSFFGWMYFEYYDYFVLENWYYPNAEKTSLSREMILLLFCFSYTTVTPAIMQWYTLLCTFPSIRKRYRFGPVWHLKPNWLIYGGLASIFLMVFFPKLLFWAVWIGPMAVMTGILERYGIWNPFHGILTSGNWTAAALVGMASLINGFFWEMWNFGSAHPDTQLITNPNYWVYDIPFVNLTWLPLPTEMPLLGYMGYVPFGILVWQVLIWSGKIMGINTDLREVTDWYLISEQKAQFDTPCRAEV</sequence>
<dbReference type="Proteomes" id="UP000664056">
    <property type="component" value="Unassembled WGS sequence"/>
</dbReference>
<name>A0A1V8MH64_VIBVL</name>
<evidence type="ECO:0000313" key="2">
    <source>
        <dbReference type="EMBL" id="HAS8539948.1"/>
    </source>
</evidence>
<feature type="transmembrane region" description="Helical" evidence="1">
    <location>
        <begin position="236"/>
        <end position="253"/>
    </location>
</feature>
<dbReference type="AlphaFoldDB" id="A0A1V8MH64"/>
<feature type="transmembrane region" description="Helical" evidence="1">
    <location>
        <begin position="259"/>
        <end position="278"/>
    </location>
</feature>
<keyword evidence="1" id="KW-1133">Transmembrane helix</keyword>
<evidence type="ECO:0000256" key="1">
    <source>
        <dbReference type="SAM" id="Phobius"/>
    </source>
</evidence>
<reference evidence="2" key="2">
    <citation type="submission" date="2019-01" db="EMBL/GenBank/DDBJ databases">
        <authorList>
            <consortium name="NCBI Pathogen Detection Project"/>
        </authorList>
    </citation>
    <scope>NUCLEOTIDE SEQUENCE</scope>
    <source>
        <strain evidence="2">BCW_3452</strain>
    </source>
</reference>
<organism evidence="2">
    <name type="scientific">Vibrio vulnificus</name>
    <dbReference type="NCBI Taxonomy" id="672"/>
    <lineage>
        <taxon>Bacteria</taxon>
        <taxon>Pseudomonadati</taxon>
        <taxon>Pseudomonadota</taxon>
        <taxon>Gammaproteobacteria</taxon>
        <taxon>Vibrionales</taxon>
        <taxon>Vibrionaceae</taxon>
        <taxon>Vibrio</taxon>
    </lineage>
</organism>
<feature type="transmembrane region" description="Helical" evidence="1">
    <location>
        <begin position="152"/>
        <end position="173"/>
    </location>
</feature>
<protein>
    <submittedName>
        <fullName evidence="2">Mechanosensitive ion channel protein MscS</fullName>
    </submittedName>
</protein>
<reference evidence="2" key="1">
    <citation type="journal article" date="2018" name="Genome Biol.">
        <title>SKESA: strategic k-mer extension for scrupulous assemblies.</title>
        <authorList>
            <person name="Souvorov A."/>
            <person name="Agarwala R."/>
            <person name="Lipman D.J."/>
        </authorList>
    </citation>
    <scope>NUCLEOTIDE SEQUENCE</scope>
    <source>
        <strain evidence="2">BCW_3452</strain>
    </source>
</reference>
<comment type="caution">
    <text evidence="2">The sequence shown here is derived from an EMBL/GenBank/DDBJ whole genome shotgun (WGS) entry which is preliminary data.</text>
</comment>
<feature type="transmembrane region" description="Helical" evidence="1">
    <location>
        <begin position="119"/>
        <end position="140"/>
    </location>
</feature>
<accession>A0A1V8MH64</accession>
<dbReference type="EMBL" id="DACRBY010000009">
    <property type="protein sequence ID" value="HAS8539948.1"/>
    <property type="molecule type" value="Genomic_DNA"/>
</dbReference>
<dbReference type="RefSeq" id="WP_045594035.1">
    <property type="nucleotide sequence ID" value="NZ_CP035784.1"/>
</dbReference>
<feature type="transmembrane region" description="Helical" evidence="1">
    <location>
        <begin position="349"/>
        <end position="370"/>
    </location>
</feature>
<reference evidence="3" key="3">
    <citation type="submission" date="2021-03" db="EMBL/GenBank/DDBJ databases">
        <title>Study of the foodborne Vibrio vulnificus isolates from China.</title>
        <authorList>
            <person name="Zheng Z."/>
            <person name="Ye L."/>
        </authorList>
    </citation>
    <scope>NUCLEOTIDE SEQUENCE</scope>
    <source>
        <strain evidence="3">Vv1582</strain>
    </source>
</reference>
<dbReference type="Proteomes" id="UP000863257">
    <property type="component" value="Unassembled WGS sequence"/>
</dbReference>